<name>A0A1G7KIG4_9FIRM</name>
<comment type="catalytic activity">
    <reaction evidence="8 10">
        <text>prephenate + H(+) = 3-phenylpyruvate + CO2 + H2O</text>
        <dbReference type="Rhea" id="RHEA:21648"/>
        <dbReference type="ChEBI" id="CHEBI:15377"/>
        <dbReference type="ChEBI" id="CHEBI:15378"/>
        <dbReference type="ChEBI" id="CHEBI:16526"/>
        <dbReference type="ChEBI" id="CHEBI:18005"/>
        <dbReference type="ChEBI" id="CHEBI:29934"/>
        <dbReference type="EC" id="4.2.1.51"/>
    </reaction>
</comment>
<evidence type="ECO:0000256" key="6">
    <source>
        <dbReference type="ARBA" id="ARBA00023222"/>
    </source>
</evidence>
<evidence type="ECO:0000259" key="11">
    <source>
        <dbReference type="PROSITE" id="PS51171"/>
    </source>
</evidence>
<evidence type="ECO:0000256" key="10">
    <source>
        <dbReference type="RuleBase" id="RU361254"/>
    </source>
</evidence>
<dbReference type="PANTHER" id="PTHR21022">
    <property type="entry name" value="PREPHENATE DEHYDRATASE P PROTEIN"/>
    <property type="match status" value="1"/>
</dbReference>
<dbReference type="Gene3D" id="3.30.70.260">
    <property type="match status" value="1"/>
</dbReference>
<dbReference type="EMBL" id="FNBU01000008">
    <property type="protein sequence ID" value="SDF36925.1"/>
    <property type="molecule type" value="Genomic_DNA"/>
</dbReference>
<dbReference type="EC" id="4.2.1.51" evidence="2 10"/>
<evidence type="ECO:0000256" key="1">
    <source>
        <dbReference type="ARBA" id="ARBA00004741"/>
    </source>
</evidence>
<dbReference type="PROSITE" id="PS51671">
    <property type="entry name" value="ACT"/>
    <property type="match status" value="1"/>
</dbReference>
<dbReference type="PROSITE" id="PS00858">
    <property type="entry name" value="PREPHENATE_DEHYDR_2"/>
    <property type="match status" value="1"/>
</dbReference>
<feature type="site" description="Essential for prephenate dehydratase activity" evidence="9">
    <location>
        <position position="183"/>
    </location>
</feature>
<keyword evidence="7 10" id="KW-0456">Lyase</keyword>
<evidence type="ECO:0000256" key="2">
    <source>
        <dbReference type="ARBA" id="ARBA00013147"/>
    </source>
</evidence>
<dbReference type="PANTHER" id="PTHR21022:SF19">
    <property type="entry name" value="PREPHENATE DEHYDRATASE-RELATED"/>
    <property type="match status" value="1"/>
</dbReference>
<dbReference type="InterPro" id="IPR002912">
    <property type="entry name" value="ACT_dom"/>
</dbReference>
<dbReference type="OrthoDB" id="9802281at2"/>
<dbReference type="InterPro" id="IPR001086">
    <property type="entry name" value="Preph_deHydtase"/>
</dbReference>
<evidence type="ECO:0000256" key="9">
    <source>
        <dbReference type="PIRSR" id="PIRSR001500-2"/>
    </source>
</evidence>
<evidence type="ECO:0000259" key="12">
    <source>
        <dbReference type="PROSITE" id="PS51671"/>
    </source>
</evidence>
<dbReference type="PROSITE" id="PS00857">
    <property type="entry name" value="PREPHENATE_DEHYDR_1"/>
    <property type="match status" value="1"/>
</dbReference>
<dbReference type="NCBIfam" id="NF008865">
    <property type="entry name" value="PRK11898.1"/>
    <property type="match status" value="1"/>
</dbReference>
<dbReference type="Gene3D" id="3.40.190.10">
    <property type="entry name" value="Periplasmic binding protein-like II"/>
    <property type="match status" value="2"/>
</dbReference>
<comment type="pathway">
    <text evidence="1 10">Amino-acid biosynthesis; L-phenylalanine biosynthesis; phenylpyruvate from prephenate: step 1/1.</text>
</comment>
<dbReference type="AlphaFoldDB" id="A0A1G7KIG4"/>
<dbReference type="InterPro" id="IPR008242">
    <property type="entry name" value="Chor_mutase/pphenate_deHydtase"/>
</dbReference>
<gene>
    <name evidence="10" type="primary">pheA</name>
    <name evidence="13" type="ORF">SAMN05660235_01359</name>
</gene>
<evidence type="ECO:0000256" key="5">
    <source>
        <dbReference type="ARBA" id="ARBA00023141"/>
    </source>
</evidence>
<protein>
    <recommendedName>
        <fullName evidence="3 10">Prephenate dehydratase</fullName>
        <shortName evidence="10">PDT</shortName>
        <ecNumber evidence="2 10">4.2.1.51</ecNumber>
    </recommendedName>
</protein>
<organism evidence="13 14">
    <name type="scientific">Sporolituus thermophilus DSM 23256</name>
    <dbReference type="NCBI Taxonomy" id="1123285"/>
    <lineage>
        <taxon>Bacteria</taxon>
        <taxon>Bacillati</taxon>
        <taxon>Bacillota</taxon>
        <taxon>Negativicutes</taxon>
        <taxon>Selenomonadales</taxon>
        <taxon>Sporomusaceae</taxon>
        <taxon>Sporolituus</taxon>
    </lineage>
</organism>
<dbReference type="UniPathway" id="UPA00121">
    <property type="reaction ID" value="UER00345"/>
</dbReference>
<dbReference type="Pfam" id="PF00800">
    <property type="entry name" value="PDT"/>
    <property type="match status" value="1"/>
</dbReference>
<feature type="domain" description="Prephenate dehydratase" evidence="11">
    <location>
        <begin position="13"/>
        <end position="190"/>
    </location>
</feature>
<dbReference type="SUPFAM" id="SSF53850">
    <property type="entry name" value="Periplasmic binding protein-like II"/>
    <property type="match status" value="1"/>
</dbReference>
<keyword evidence="14" id="KW-1185">Reference proteome</keyword>
<evidence type="ECO:0000313" key="13">
    <source>
        <dbReference type="EMBL" id="SDF36925.1"/>
    </source>
</evidence>
<dbReference type="STRING" id="1123285.SAMN05660235_01359"/>
<evidence type="ECO:0000256" key="7">
    <source>
        <dbReference type="ARBA" id="ARBA00023239"/>
    </source>
</evidence>
<dbReference type="InterPro" id="IPR018528">
    <property type="entry name" value="Preph_deHydtase_CS"/>
</dbReference>
<dbReference type="CDD" id="cd04905">
    <property type="entry name" value="ACT_CM-PDT"/>
    <property type="match status" value="1"/>
</dbReference>
<keyword evidence="5 10" id="KW-0057">Aromatic amino acid biosynthesis</keyword>
<dbReference type="InterPro" id="IPR045865">
    <property type="entry name" value="ACT-like_dom_sf"/>
</dbReference>
<dbReference type="GO" id="GO:0009094">
    <property type="term" value="P:L-phenylalanine biosynthetic process"/>
    <property type="evidence" value="ECO:0007669"/>
    <property type="project" value="UniProtKB-UniPathway"/>
</dbReference>
<dbReference type="RefSeq" id="WP_093689320.1">
    <property type="nucleotide sequence ID" value="NZ_FNBU01000008.1"/>
</dbReference>
<sequence length="285" mass="31374">MAQVSTQFMAERIVGYLGPRGTHSEEVALCLYRGERGRFIPFASIDAAIRAVETGEVMECLVPVENSLEGSVNITLDTLAHEVNLFITKEMVWPVRHNLLVKAGTKHINVVVSHPQALAQCRYYLARFFPGAELKSVESTAEAAYLVASGAKNHAAVASLRAGEIYGLETVAADIQDNPNNYTRFIVLGRQQAEGRSGRRKTSVVCQINGERPGSLCDILQEFARRNVNLTKIESRPARTGLGVYIFFLDIDGDMEDDNIHAAVSAVKLKSLWFKNLGSYPVYAV</sequence>
<feature type="domain" description="ACT" evidence="12">
    <location>
        <begin position="204"/>
        <end position="281"/>
    </location>
</feature>
<dbReference type="GO" id="GO:0005737">
    <property type="term" value="C:cytoplasm"/>
    <property type="evidence" value="ECO:0007669"/>
    <property type="project" value="TreeGrafter"/>
</dbReference>
<dbReference type="Proteomes" id="UP000243333">
    <property type="component" value="Unassembled WGS sequence"/>
</dbReference>
<dbReference type="Pfam" id="PF01842">
    <property type="entry name" value="ACT"/>
    <property type="match status" value="1"/>
</dbReference>
<dbReference type="PIRSF" id="PIRSF001500">
    <property type="entry name" value="Chor_mut_pdt_Ppr"/>
    <property type="match status" value="1"/>
</dbReference>
<dbReference type="FunFam" id="3.40.190.10:FF:000034">
    <property type="entry name" value="Chorismate mutase/prephenate dehydratase"/>
    <property type="match status" value="1"/>
</dbReference>
<proteinExistence type="predicted"/>
<dbReference type="GO" id="GO:0004664">
    <property type="term" value="F:prephenate dehydratase activity"/>
    <property type="evidence" value="ECO:0007669"/>
    <property type="project" value="UniProtKB-UniRule"/>
</dbReference>
<evidence type="ECO:0000256" key="3">
    <source>
        <dbReference type="ARBA" id="ARBA00021872"/>
    </source>
</evidence>
<accession>A0A1G7KIG4</accession>
<reference evidence="14" key="1">
    <citation type="submission" date="2016-10" db="EMBL/GenBank/DDBJ databases">
        <authorList>
            <person name="Varghese N."/>
            <person name="Submissions S."/>
        </authorList>
    </citation>
    <scope>NUCLEOTIDE SEQUENCE [LARGE SCALE GENOMIC DNA]</scope>
    <source>
        <strain evidence="14">DSM 23256</strain>
    </source>
</reference>
<dbReference type="CDD" id="cd13633">
    <property type="entry name" value="PBP2_Sa-PDT_like"/>
    <property type="match status" value="1"/>
</dbReference>
<dbReference type="PROSITE" id="PS51171">
    <property type="entry name" value="PREPHENATE_DEHYDR_3"/>
    <property type="match status" value="1"/>
</dbReference>
<keyword evidence="4 10" id="KW-0028">Amino-acid biosynthesis</keyword>
<evidence type="ECO:0000313" key="14">
    <source>
        <dbReference type="Proteomes" id="UP000243333"/>
    </source>
</evidence>
<keyword evidence="6 10" id="KW-0584">Phenylalanine biosynthesis</keyword>
<dbReference type="SUPFAM" id="SSF55021">
    <property type="entry name" value="ACT-like"/>
    <property type="match status" value="1"/>
</dbReference>
<evidence type="ECO:0000256" key="8">
    <source>
        <dbReference type="ARBA" id="ARBA00047848"/>
    </source>
</evidence>
<evidence type="ECO:0000256" key="4">
    <source>
        <dbReference type="ARBA" id="ARBA00022605"/>
    </source>
</evidence>